<dbReference type="RefSeq" id="WP_085120590.1">
    <property type="nucleotide sequence ID" value="NZ_FWZX01000001.1"/>
</dbReference>
<reference evidence="2 3" key="1">
    <citation type="submission" date="2017-04" db="EMBL/GenBank/DDBJ databases">
        <authorList>
            <person name="Afonso C.L."/>
            <person name="Miller P.J."/>
            <person name="Scott M.A."/>
            <person name="Spackman E."/>
            <person name="Goraichik I."/>
            <person name="Dimitrov K.M."/>
            <person name="Suarez D.L."/>
            <person name="Swayne D.E."/>
        </authorList>
    </citation>
    <scope>NUCLEOTIDE SEQUENCE [LARGE SCALE GENOMIC DNA]</scope>
    <source>
        <strain evidence="2 3">USBA 355</strain>
    </source>
</reference>
<proteinExistence type="predicted"/>
<accession>A0A1Y6B4Y4</accession>
<dbReference type="Pfam" id="PF10098">
    <property type="entry name" value="DUF2336"/>
    <property type="match status" value="1"/>
</dbReference>
<evidence type="ECO:0000256" key="1">
    <source>
        <dbReference type="SAM" id="MobiDB-lite"/>
    </source>
</evidence>
<dbReference type="InterPro" id="IPR014598">
    <property type="entry name" value="UCP035865"/>
</dbReference>
<feature type="compositionally biased region" description="Basic and acidic residues" evidence="1">
    <location>
        <begin position="1"/>
        <end position="14"/>
    </location>
</feature>
<dbReference type="STRING" id="560819.SAMN05428998_101234"/>
<name>A0A1Y6B4Y4_9PROT</name>
<dbReference type="InterPro" id="IPR019285">
    <property type="entry name" value="DUF2336"/>
</dbReference>
<dbReference type="PIRSF" id="PIRSF035865">
    <property type="entry name" value="UCP035865"/>
    <property type="match status" value="1"/>
</dbReference>
<evidence type="ECO:0000313" key="2">
    <source>
        <dbReference type="EMBL" id="SME89651.1"/>
    </source>
</evidence>
<organism evidence="2 3">
    <name type="scientific">Tistlia consotensis USBA 355</name>
    <dbReference type="NCBI Taxonomy" id="560819"/>
    <lineage>
        <taxon>Bacteria</taxon>
        <taxon>Pseudomonadati</taxon>
        <taxon>Pseudomonadota</taxon>
        <taxon>Alphaproteobacteria</taxon>
        <taxon>Rhodospirillales</taxon>
        <taxon>Rhodovibrionaceae</taxon>
        <taxon>Tistlia</taxon>
    </lineage>
</organism>
<dbReference type="AlphaFoldDB" id="A0A1Y6B4Y4"/>
<protein>
    <submittedName>
        <fullName evidence="2">Uncharacterized conserved protein, DUF2336 family</fullName>
    </submittedName>
</protein>
<keyword evidence="3" id="KW-1185">Reference proteome</keyword>
<feature type="region of interest" description="Disordered" evidence="1">
    <location>
        <begin position="1"/>
        <end position="21"/>
    </location>
</feature>
<gene>
    <name evidence="2" type="ORF">SAMN05428998_101234</name>
</gene>
<evidence type="ECO:0000313" key="3">
    <source>
        <dbReference type="Proteomes" id="UP000192917"/>
    </source>
</evidence>
<dbReference type="Proteomes" id="UP000192917">
    <property type="component" value="Unassembled WGS sequence"/>
</dbReference>
<sequence length="372" mass="40488">MASRLSRDDVERLLTDPSSASRADTAAKVAERFAGAGLSESERRLAEDIFRSLARDAALTVREALAAHLKHSPDLPQDVARRLAADVDSVALPMLQYSAVLDPEDLIAIVREGQRSRQLAIAGRSHVPESVSDALIDNGDATVVARLIDNDGAEIAEAAYDRAFAAHGREGLVGDSLARRGNLPASVSARMIAAVAEQLQDYLIRRSSLTPDAATDLILQARDRALADLVGARTLNDEAELDRLVEQLATAGRLSPWLVLRTLCFGDLSFFEAALARLARVPLANARILIHDEGALGLSSICRRAGLPERLLPAFRTALDVRMETDYDGTGNDRRRFVERMLERLLTVGEDATTMEPADREFLARKLHQMAA</sequence>
<dbReference type="EMBL" id="FWZX01000001">
    <property type="protein sequence ID" value="SME89651.1"/>
    <property type="molecule type" value="Genomic_DNA"/>
</dbReference>